<name>A0A2T0RRH6_9RHOB</name>
<dbReference type="RefSeq" id="WP_106205129.1">
    <property type="nucleotide sequence ID" value="NZ_PVTD01000004.1"/>
</dbReference>
<dbReference type="EMBL" id="PVTD01000004">
    <property type="protein sequence ID" value="PRY23742.1"/>
    <property type="molecule type" value="Genomic_DNA"/>
</dbReference>
<accession>A0A2T0RRH6</accession>
<dbReference type="Gene3D" id="3.40.190.10">
    <property type="entry name" value="Periplasmic binding protein-like II"/>
    <property type="match status" value="1"/>
</dbReference>
<dbReference type="Proteomes" id="UP000239480">
    <property type="component" value="Unassembled WGS sequence"/>
</dbReference>
<organism evidence="1 2">
    <name type="scientific">Aliiruegeria haliotis</name>
    <dbReference type="NCBI Taxonomy" id="1280846"/>
    <lineage>
        <taxon>Bacteria</taxon>
        <taxon>Pseudomonadati</taxon>
        <taxon>Pseudomonadota</taxon>
        <taxon>Alphaproteobacteria</taxon>
        <taxon>Rhodobacterales</taxon>
        <taxon>Roseobacteraceae</taxon>
        <taxon>Aliiruegeria</taxon>
    </lineage>
</organism>
<evidence type="ECO:0000313" key="1">
    <source>
        <dbReference type="EMBL" id="PRY23742.1"/>
    </source>
</evidence>
<keyword evidence="2" id="KW-1185">Reference proteome</keyword>
<reference evidence="1 2" key="1">
    <citation type="submission" date="2018-03" db="EMBL/GenBank/DDBJ databases">
        <title>Genomic Encyclopedia of Archaeal and Bacterial Type Strains, Phase II (KMG-II): from individual species to whole genera.</title>
        <authorList>
            <person name="Goeker M."/>
        </authorList>
    </citation>
    <scope>NUCLEOTIDE SEQUENCE [LARGE SCALE GENOMIC DNA]</scope>
    <source>
        <strain evidence="1 2">DSM 29328</strain>
    </source>
</reference>
<dbReference type="AlphaFoldDB" id="A0A2T0RRH6"/>
<dbReference type="SUPFAM" id="SSF53850">
    <property type="entry name" value="Periplasmic binding protein-like II"/>
    <property type="match status" value="1"/>
</dbReference>
<gene>
    <name evidence="1" type="ORF">CLV78_104234</name>
</gene>
<sequence>MIAALPMYDHPGVRAERDVVWACIRDQLRARGVDAPETLHRADDLWEQWRSPDLLLGQTCGLPFRLEFNRTQTLVGSIDYGLPDTPPGHYHSLFVVRRSDPRDRLEDFDGAVLAYNEAVSQSGWGNAITAPVRFTVGPMTGSHRDSTLAVARGDAEIAAIDAISYRLIRAHTDFADTLKVVGRSPSTPGMALITAFPDLVQTLRNAITEGIAAMPQNAREALGVRGLTVISAADYMSVPIPPSPEAYAAEMVPG</sequence>
<dbReference type="OrthoDB" id="7353682at2"/>
<protein>
    <submittedName>
        <fullName evidence="1">ABC-type phosphate/phosphonate transport system substrate-binding protein</fullName>
    </submittedName>
</protein>
<dbReference type="PANTHER" id="PTHR35841">
    <property type="entry name" value="PHOSPHONATES-BINDING PERIPLASMIC PROTEIN"/>
    <property type="match status" value="1"/>
</dbReference>
<evidence type="ECO:0000313" key="2">
    <source>
        <dbReference type="Proteomes" id="UP000239480"/>
    </source>
</evidence>
<comment type="caution">
    <text evidence="1">The sequence shown here is derived from an EMBL/GenBank/DDBJ whole genome shotgun (WGS) entry which is preliminary data.</text>
</comment>
<dbReference type="Pfam" id="PF12974">
    <property type="entry name" value="Phosphonate-bd"/>
    <property type="match status" value="1"/>
</dbReference>
<dbReference type="PANTHER" id="PTHR35841:SF1">
    <property type="entry name" value="PHOSPHONATES-BINDING PERIPLASMIC PROTEIN"/>
    <property type="match status" value="1"/>
</dbReference>
<proteinExistence type="predicted"/>